<keyword evidence="1 2" id="KW-0597">Phosphoprotein</keyword>
<evidence type="ECO:0000256" key="1">
    <source>
        <dbReference type="ARBA" id="ARBA00022553"/>
    </source>
</evidence>
<dbReference type="InterPro" id="IPR011006">
    <property type="entry name" value="CheY-like_superfamily"/>
</dbReference>
<organism evidence="4 5">
    <name type="scientific">Cellvibrio zantedeschiae</name>
    <dbReference type="NCBI Taxonomy" id="1237077"/>
    <lineage>
        <taxon>Bacteria</taxon>
        <taxon>Pseudomonadati</taxon>
        <taxon>Pseudomonadota</taxon>
        <taxon>Gammaproteobacteria</taxon>
        <taxon>Cellvibrionales</taxon>
        <taxon>Cellvibrionaceae</taxon>
        <taxon>Cellvibrio</taxon>
    </lineage>
</organism>
<dbReference type="EMBL" id="BMYZ01000001">
    <property type="protein sequence ID" value="GGY63081.1"/>
    <property type="molecule type" value="Genomic_DNA"/>
</dbReference>
<dbReference type="SUPFAM" id="SSF52172">
    <property type="entry name" value="CheY-like"/>
    <property type="match status" value="1"/>
</dbReference>
<dbReference type="Proteomes" id="UP000619761">
    <property type="component" value="Unassembled WGS sequence"/>
</dbReference>
<dbReference type="CDD" id="cd17562">
    <property type="entry name" value="REC_CheY4-like"/>
    <property type="match status" value="1"/>
</dbReference>
<evidence type="ECO:0000259" key="3">
    <source>
        <dbReference type="PROSITE" id="PS50110"/>
    </source>
</evidence>
<dbReference type="PANTHER" id="PTHR44591:SF25">
    <property type="entry name" value="CHEMOTAXIS TWO-COMPONENT RESPONSE REGULATOR"/>
    <property type="match status" value="1"/>
</dbReference>
<sequence>MSKHILIVDDSTSVRQMVEATLKSASYTVTAAKDGLEAFNLCKTASFDFVLTDQNMPNMDGLTLIKSLRGLGNYAKTPIVVLTTEASDSMKAQGRAAGATGWMVKPFDPAKLLEVAKKVLG</sequence>
<evidence type="ECO:0000313" key="4">
    <source>
        <dbReference type="EMBL" id="GGY63081.1"/>
    </source>
</evidence>
<name>A0ABQ3AQK4_9GAMM</name>
<keyword evidence="5" id="KW-1185">Reference proteome</keyword>
<feature type="domain" description="Response regulatory" evidence="3">
    <location>
        <begin position="4"/>
        <end position="120"/>
    </location>
</feature>
<dbReference type="InterPro" id="IPR050595">
    <property type="entry name" value="Bact_response_regulator"/>
</dbReference>
<comment type="caution">
    <text evidence="4">The sequence shown here is derived from an EMBL/GenBank/DDBJ whole genome shotgun (WGS) entry which is preliminary data.</text>
</comment>
<dbReference type="PROSITE" id="PS50110">
    <property type="entry name" value="RESPONSE_REGULATORY"/>
    <property type="match status" value="1"/>
</dbReference>
<evidence type="ECO:0000256" key="2">
    <source>
        <dbReference type="PROSITE-ProRule" id="PRU00169"/>
    </source>
</evidence>
<feature type="modified residue" description="4-aspartylphosphate" evidence="2">
    <location>
        <position position="53"/>
    </location>
</feature>
<dbReference type="SMART" id="SM00448">
    <property type="entry name" value="REC"/>
    <property type="match status" value="1"/>
</dbReference>
<dbReference type="Pfam" id="PF00072">
    <property type="entry name" value="Response_reg"/>
    <property type="match status" value="1"/>
</dbReference>
<gene>
    <name evidence="4" type="primary">cheY</name>
    <name evidence="4" type="ORF">GCM10011613_03370</name>
</gene>
<dbReference type="PANTHER" id="PTHR44591">
    <property type="entry name" value="STRESS RESPONSE REGULATOR PROTEIN 1"/>
    <property type="match status" value="1"/>
</dbReference>
<dbReference type="InterPro" id="IPR001789">
    <property type="entry name" value="Sig_transdc_resp-reg_receiver"/>
</dbReference>
<protein>
    <submittedName>
        <fullName evidence="4">Fis family transcriptional regulator</fullName>
    </submittedName>
</protein>
<dbReference type="Gene3D" id="3.40.50.2300">
    <property type="match status" value="1"/>
</dbReference>
<evidence type="ECO:0000313" key="5">
    <source>
        <dbReference type="Proteomes" id="UP000619761"/>
    </source>
</evidence>
<reference evidence="5" key="1">
    <citation type="journal article" date="2019" name="Int. J. Syst. Evol. Microbiol.">
        <title>The Global Catalogue of Microorganisms (GCM) 10K type strain sequencing project: providing services to taxonomists for standard genome sequencing and annotation.</title>
        <authorList>
            <consortium name="The Broad Institute Genomics Platform"/>
            <consortium name="The Broad Institute Genome Sequencing Center for Infectious Disease"/>
            <person name="Wu L."/>
            <person name="Ma J."/>
        </authorList>
    </citation>
    <scope>NUCLEOTIDE SEQUENCE [LARGE SCALE GENOMIC DNA]</scope>
    <source>
        <strain evidence="5">KCTC 32239</strain>
    </source>
</reference>
<accession>A0ABQ3AQK4</accession>
<proteinExistence type="predicted"/>
<dbReference type="RefSeq" id="WP_189415483.1">
    <property type="nucleotide sequence ID" value="NZ_BMYZ01000001.1"/>
</dbReference>